<feature type="compositionally biased region" description="Basic and acidic residues" evidence="12">
    <location>
        <begin position="39"/>
        <end position="61"/>
    </location>
</feature>
<dbReference type="GO" id="GO:0003677">
    <property type="term" value="F:DNA binding"/>
    <property type="evidence" value="ECO:0007669"/>
    <property type="project" value="UniProtKB-UniRule"/>
</dbReference>
<evidence type="ECO:0000256" key="5">
    <source>
        <dbReference type="ARBA" id="ARBA00023125"/>
    </source>
</evidence>
<gene>
    <name evidence="15" type="ORF">PVAP13_7KG111500</name>
</gene>
<dbReference type="GO" id="GO:0008289">
    <property type="term" value="F:lipid binding"/>
    <property type="evidence" value="ECO:0007669"/>
    <property type="project" value="InterPro"/>
</dbReference>
<evidence type="ECO:0000256" key="11">
    <source>
        <dbReference type="SAM" id="Coils"/>
    </source>
</evidence>
<sequence length="739" mass="81332">MENEDQLNNNNEQGLGLTMGSHAAWNQPVEYDLDDLLGAEDHHVDTSSHKSDDDEDRRPDRGTPPSKRTKRFSAHQVQELEAKFQVCTHPDPRARQELGRKVGLEECQVRFWFQNRRSSMKLKACGNEIRDMQQENTKLRAENVELKQLIQNPTCFRCRDPSGADQLASEKRRLLSENARLKDELLRAKAYQDSNTREAERPDQSMPLTYNCRTNKAALVSHAERALKEFVMLATKGQPMWMPTIDGEVLSVQEYDFHTFPGLLGLCPRGFIVEATRETDMIKGDAVDLVSILTDVAQWSEMFPDIVAYVRSTDVIASSSTSSSRDGLIQLMDVEFWVQSPRLPSRNVKFLRFSKMIAERKWAVVDVSVDGNNGDEKEISGTSCAGYRLLPSGCLIENLSGGFCKVTWVVHGEYLEATVPELFRQFFRSGQAYGACRWLRSLQRQCEYMAVLGSSHVPSSSSSSGAAISPLGKRGVLELALRMKETFYAAVSGPVTMASTNVVDQWCVSSGTGAERVDAAVRMVTWNCAEIMPREPAITVLSATTTVRLPGTPPQRVFEYICNLQRRGEWDKFVNGVLVEEVSYVPTSARLHGNSVSILRPTVVADGSHGRNSNVLILQHSSTDASGSLVVYSLVEEKVMRGIMGGADNSIFLMPSGFAILPDGHGCKARCTAARSCSSAPIGHSNGEGALLTVASLGMLPSSPSGGVAARSFDDAGEQLCNTIRKIRDAVGANSVIMS</sequence>
<dbReference type="SUPFAM" id="SSF55961">
    <property type="entry name" value="Bet v1-like"/>
    <property type="match status" value="1"/>
</dbReference>
<feature type="region of interest" description="Disordered" evidence="12">
    <location>
        <begin position="36"/>
        <end position="74"/>
    </location>
</feature>
<evidence type="ECO:0000256" key="12">
    <source>
        <dbReference type="SAM" id="MobiDB-lite"/>
    </source>
</evidence>
<dbReference type="Proteomes" id="UP000823388">
    <property type="component" value="Chromosome 7K"/>
</dbReference>
<dbReference type="InterPro" id="IPR057993">
    <property type="entry name" value="HD-Zip_IV_C"/>
</dbReference>
<evidence type="ECO:0000256" key="4">
    <source>
        <dbReference type="ARBA" id="ARBA00023054"/>
    </source>
</evidence>
<feature type="domain" description="START" evidence="14">
    <location>
        <begin position="212"/>
        <end position="451"/>
    </location>
</feature>
<dbReference type="Pfam" id="PF00046">
    <property type="entry name" value="Homeodomain"/>
    <property type="match status" value="1"/>
</dbReference>
<dbReference type="InterPro" id="IPR001356">
    <property type="entry name" value="HD"/>
</dbReference>
<keyword evidence="7" id="KW-0804">Transcription</keyword>
<dbReference type="Gene3D" id="1.10.10.60">
    <property type="entry name" value="Homeodomain-like"/>
    <property type="match status" value="1"/>
</dbReference>
<feature type="DNA-binding region" description="Homeobox" evidence="9">
    <location>
        <begin position="65"/>
        <end position="124"/>
    </location>
</feature>
<dbReference type="SMART" id="SM00389">
    <property type="entry name" value="HOX"/>
    <property type="match status" value="1"/>
</dbReference>
<evidence type="ECO:0000256" key="10">
    <source>
        <dbReference type="RuleBase" id="RU000682"/>
    </source>
</evidence>
<keyword evidence="5 9" id="KW-0238">DNA-binding</keyword>
<keyword evidence="6 9" id="KW-0371">Homeobox</keyword>
<dbReference type="CDD" id="cd00086">
    <property type="entry name" value="homeodomain"/>
    <property type="match status" value="1"/>
</dbReference>
<name>A0A8T0QFZ1_PANVG</name>
<dbReference type="SMART" id="SM00234">
    <property type="entry name" value="START"/>
    <property type="match status" value="1"/>
</dbReference>
<dbReference type="GO" id="GO:0005634">
    <property type="term" value="C:nucleus"/>
    <property type="evidence" value="ECO:0007669"/>
    <property type="project" value="UniProtKB-SubCell"/>
</dbReference>
<dbReference type="AlphaFoldDB" id="A0A8T0QFZ1"/>
<dbReference type="CDD" id="cd08875">
    <property type="entry name" value="START_ArGLABRA2_like"/>
    <property type="match status" value="1"/>
</dbReference>
<evidence type="ECO:0000256" key="3">
    <source>
        <dbReference type="ARBA" id="ARBA00023015"/>
    </source>
</evidence>
<feature type="compositionally biased region" description="Low complexity" evidence="12">
    <location>
        <begin position="1"/>
        <end position="16"/>
    </location>
</feature>
<accession>A0A8T0QFZ1</accession>
<comment type="subcellular location">
    <subcellularLocation>
        <location evidence="1 9 10">Nucleus</location>
    </subcellularLocation>
</comment>
<dbReference type="PANTHER" id="PTHR45654">
    <property type="entry name" value="HOMEOBOX-LEUCINE ZIPPER PROTEIN MERISTEM L1"/>
    <property type="match status" value="1"/>
</dbReference>
<feature type="region of interest" description="Disordered" evidence="12">
    <location>
        <begin position="1"/>
        <end position="21"/>
    </location>
</feature>
<evidence type="ECO:0000313" key="15">
    <source>
        <dbReference type="EMBL" id="KAG2571462.1"/>
    </source>
</evidence>
<dbReference type="Pfam" id="PF25797">
    <property type="entry name" value="PDF2_C"/>
    <property type="match status" value="1"/>
</dbReference>
<dbReference type="InterPro" id="IPR002913">
    <property type="entry name" value="START_lipid-bd_dom"/>
</dbReference>
<protein>
    <submittedName>
        <fullName evidence="15">Uncharacterized protein</fullName>
    </submittedName>
</protein>
<evidence type="ECO:0000256" key="9">
    <source>
        <dbReference type="PROSITE-ProRule" id="PRU00108"/>
    </source>
</evidence>
<dbReference type="PROSITE" id="PS50071">
    <property type="entry name" value="HOMEOBOX_2"/>
    <property type="match status" value="1"/>
</dbReference>
<evidence type="ECO:0000313" key="16">
    <source>
        <dbReference type="Proteomes" id="UP000823388"/>
    </source>
</evidence>
<keyword evidence="3" id="KW-0805">Transcription regulation</keyword>
<dbReference type="SUPFAM" id="SSF46689">
    <property type="entry name" value="Homeodomain-like"/>
    <property type="match status" value="1"/>
</dbReference>
<keyword evidence="16" id="KW-1185">Reference proteome</keyword>
<evidence type="ECO:0000256" key="6">
    <source>
        <dbReference type="ARBA" id="ARBA00023155"/>
    </source>
</evidence>
<reference evidence="15" key="1">
    <citation type="submission" date="2020-05" db="EMBL/GenBank/DDBJ databases">
        <title>WGS assembly of Panicum virgatum.</title>
        <authorList>
            <person name="Lovell J.T."/>
            <person name="Jenkins J."/>
            <person name="Shu S."/>
            <person name="Juenger T.E."/>
            <person name="Schmutz J."/>
        </authorList>
    </citation>
    <scope>NUCLEOTIDE SEQUENCE</scope>
    <source>
        <strain evidence="15">AP13</strain>
    </source>
</reference>
<keyword evidence="8 9" id="KW-0539">Nucleus</keyword>
<dbReference type="Pfam" id="PF01852">
    <property type="entry name" value="START"/>
    <property type="match status" value="1"/>
</dbReference>
<keyword evidence="4 11" id="KW-0175">Coiled coil</keyword>
<feature type="domain" description="Homeobox" evidence="13">
    <location>
        <begin position="63"/>
        <end position="123"/>
    </location>
</feature>
<comment type="caution">
    <text evidence="15">The sequence shown here is derived from an EMBL/GenBank/DDBJ whole genome shotgun (WGS) entry which is preliminary data.</text>
</comment>
<dbReference type="InterPro" id="IPR009057">
    <property type="entry name" value="Homeodomain-like_sf"/>
</dbReference>
<dbReference type="InterPro" id="IPR042160">
    <property type="entry name" value="HD-Zip_IV"/>
</dbReference>
<evidence type="ECO:0000259" key="14">
    <source>
        <dbReference type="PROSITE" id="PS50848"/>
    </source>
</evidence>
<dbReference type="PANTHER" id="PTHR45654:SF28">
    <property type="entry name" value="HOMEODOMAIN LEUCINE ZIPPER FAMILY IV PROTEIN"/>
    <property type="match status" value="1"/>
</dbReference>
<proteinExistence type="inferred from homology"/>
<dbReference type="PROSITE" id="PS50848">
    <property type="entry name" value="START"/>
    <property type="match status" value="1"/>
</dbReference>
<comment type="similarity">
    <text evidence="2">Belongs to the HD-ZIP homeobox family. Class IV subfamily.</text>
</comment>
<dbReference type="OrthoDB" id="6159439at2759"/>
<evidence type="ECO:0000256" key="2">
    <source>
        <dbReference type="ARBA" id="ARBA00006789"/>
    </source>
</evidence>
<evidence type="ECO:0000259" key="13">
    <source>
        <dbReference type="PROSITE" id="PS50071"/>
    </source>
</evidence>
<evidence type="ECO:0000256" key="8">
    <source>
        <dbReference type="ARBA" id="ARBA00023242"/>
    </source>
</evidence>
<dbReference type="EMBL" id="CM029049">
    <property type="protein sequence ID" value="KAG2571462.1"/>
    <property type="molecule type" value="Genomic_DNA"/>
</dbReference>
<evidence type="ECO:0000256" key="7">
    <source>
        <dbReference type="ARBA" id="ARBA00023163"/>
    </source>
</evidence>
<evidence type="ECO:0000256" key="1">
    <source>
        <dbReference type="ARBA" id="ARBA00004123"/>
    </source>
</evidence>
<organism evidence="15 16">
    <name type="scientific">Panicum virgatum</name>
    <name type="common">Blackwell switchgrass</name>
    <dbReference type="NCBI Taxonomy" id="38727"/>
    <lineage>
        <taxon>Eukaryota</taxon>
        <taxon>Viridiplantae</taxon>
        <taxon>Streptophyta</taxon>
        <taxon>Embryophyta</taxon>
        <taxon>Tracheophyta</taxon>
        <taxon>Spermatophyta</taxon>
        <taxon>Magnoliopsida</taxon>
        <taxon>Liliopsida</taxon>
        <taxon>Poales</taxon>
        <taxon>Poaceae</taxon>
        <taxon>PACMAD clade</taxon>
        <taxon>Panicoideae</taxon>
        <taxon>Panicodae</taxon>
        <taxon>Paniceae</taxon>
        <taxon>Panicinae</taxon>
        <taxon>Panicum</taxon>
        <taxon>Panicum sect. Hiantes</taxon>
    </lineage>
</organism>
<feature type="coiled-coil region" evidence="11">
    <location>
        <begin position="122"/>
        <end position="184"/>
    </location>
</feature>